<dbReference type="EMBL" id="JBBPDW010000039">
    <property type="protein sequence ID" value="KAK7535534.1"/>
    <property type="molecule type" value="Genomic_DNA"/>
</dbReference>
<evidence type="ECO:0000313" key="2">
    <source>
        <dbReference type="EMBL" id="KAK7535534.1"/>
    </source>
</evidence>
<comment type="caution">
    <text evidence="2">The sequence shown here is derived from an EMBL/GenBank/DDBJ whole genome shotgun (WGS) entry which is preliminary data.</text>
</comment>
<evidence type="ECO:0000259" key="1">
    <source>
        <dbReference type="Pfam" id="PF06985"/>
    </source>
</evidence>
<name>A0ABR1LLF6_9PEZI</name>
<accession>A0ABR1LLF6</accession>
<gene>
    <name evidence="2" type="ORF">IWX46DRAFT_532123</name>
</gene>
<feature type="non-terminal residue" evidence="2">
    <location>
        <position position="142"/>
    </location>
</feature>
<dbReference type="PANTHER" id="PTHR24148:SF64">
    <property type="entry name" value="HETEROKARYON INCOMPATIBILITY DOMAIN-CONTAINING PROTEIN"/>
    <property type="match status" value="1"/>
</dbReference>
<keyword evidence="3" id="KW-1185">Reference proteome</keyword>
<feature type="domain" description="Heterokaryon incompatibility" evidence="1">
    <location>
        <begin position="44"/>
        <end position="137"/>
    </location>
</feature>
<proteinExistence type="predicted"/>
<dbReference type="InterPro" id="IPR052895">
    <property type="entry name" value="HetReg/Transcr_Mod"/>
</dbReference>
<sequence length="142" mass="17151">MKNEFPYDRLATPSTIRLVRLEEKKHHGLIVCTVCYKEQSQFTYKALSYRWGDDTETRQIYLRRRPGGTRYLFPVHDSLGRFLDLAWNHRLFESWLWTDKICLNQRDSTEKKQQIPRIGDIFRNAKKVLIWLDMTKRDIESL</sequence>
<dbReference type="Proteomes" id="UP001365128">
    <property type="component" value="Unassembled WGS sequence"/>
</dbReference>
<dbReference type="PANTHER" id="PTHR24148">
    <property type="entry name" value="ANKYRIN REPEAT DOMAIN-CONTAINING PROTEIN 39 HOMOLOG-RELATED"/>
    <property type="match status" value="1"/>
</dbReference>
<dbReference type="Pfam" id="PF06985">
    <property type="entry name" value="HET"/>
    <property type="match status" value="1"/>
</dbReference>
<organism evidence="2 3">
    <name type="scientific">Phyllosticta citricarpa</name>
    <dbReference type="NCBI Taxonomy" id="55181"/>
    <lineage>
        <taxon>Eukaryota</taxon>
        <taxon>Fungi</taxon>
        <taxon>Dikarya</taxon>
        <taxon>Ascomycota</taxon>
        <taxon>Pezizomycotina</taxon>
        <taxon>Dothideomycetes</taxon>
        <taxon>Dothideomycetes incertae sedis</taxon>
        <taxon>Botryosphaeriales</taxon>
        <taxon>Phyllostictaceae</taxon>
        <taxon>Phyllosticta</taxon>
    </lineage>
</organism>
<protein>
    <submittedName>
        <fullName evidence="2">Heterokaryon incompatibility protein-domain-containing protein</fullName>
    </submittedName>
</protein>
<dbReference type="InterPro" id="IPR010730">
    <property type="entry name" value="HET"/>
</dbReference>
<evidence type="ECO:0000313" key="3">
    <source>
        <dbReference type="Proteomes" id="UP001365128"/>
    </source>
</evidence>
<reference evidence="2 3" key="1">
    <citation type="submission" date="2024-04" db="EMBL/GenBank/DDBJ databases">
        <title>Phyllosticta paracitricarpa is synonymous to the EU quarantine fungus P. citricarpa based on phylogenomic analyses.</title>
        <authorList>
            <consortium name="Lawrence Berkeley National Laboratory"/>
            <person name="Van Ingen-Buijs V.A."/>
            <person name="Van Westerhoven A.C."/>
            <person name="Haridas S."/>
            <person name="Skiadas P."/>
            <person name="Martin F."/>
            <person name="Groenewald J.Z."/>
            <person name="Crous P.W."/>
            <person name="Seidl M.F."/>
        </authorList>
    </citation>
    <scope>NUCLEOTIDE SEQUENCE [LARGE SCALE GENOMIC DNA]</scope>
    <source>
        <strain evidence="2 3">CBS 122670</strain>
    </source>
</reference>